<feature type="chain" id="PRO_5031172193" evidence="2">
    <location>
        <begin position="25"/>
        <end position="106"/>
    </location>
</feature>
<evidence type="ECO:0000256" key="2">
    <source>
        <dbReference type="SAM" id="SignalP"/>
    </source>
</evidence>
<feature type="signal peptide" evidence="2">
    <location>
        <begin position="1"/>
        <end position="24"/>
    </location>
</feature>
<proteinExistence type="predicted"/>
<evidence type="ECO:0000256" key="1">
    <source>
        <dbReference type="SAM" id="Phobius"/>
    </source>
</evidence>
<evidence type="ECO:0000313" key="3">
    <source>
        <dbReference type="EMBL" id="MTH53253.1"/>
    </source>
</evidence>
<organism evidence="3 4">
    <name type="scientific">Metabacillus mangrovi</name>
    <dbReference type="NCBI Taxonomy" id="1491830"/>
    <lineage>
        <taxon>Bacteria</taxon>
        <taxon>Bacillati</taxon>
        <taxon>Bacillota</taxon>
        <taxon>Bacilli</taxon>
        <taxon>Bacillales</taxon>
        <taxon>Bacillaceae</taxon>
        <taxon>Metabacillus</taxon>
    </lineage>
</organism>
<evidence type="ECO:0000313" key="4">
    <source>
        <dbReference type="Proteomes" id="UP000434639"/>
    </source>
</evidence>
<gene>
    <name evidence="3" type="ORF">GKZ89_07485</name>
</gene>
<dbReference type="OrthoDB" id="2428514at2"/>
<accession>A0A7X2S3Y9</accession>
<keyword evidence="4" id="KW-1185">Reference proteome</keyword>
<feature type="transmembrane region" description="Helical" evidence="1">
    <location>
        <begin position="80"/>
        <end position="101"/>
    </location>
</feature>
<reference evidence="3 4" key="1">
    <citation type="journal article" date="2017" name="Int. J. Syst. Evol. Microbiol.">
        <title>Bacillus mangrovi sp. nov., isolated from a sediment sample from a mangrove forest.</title>
        <authorList>
            <person name="Gupta V."/>
            <person name="Singh P.K."/>
            <person name="Korpole S."/>
            <person name="Tanuku N.R.S."/>
            <person name="Pinnaka A.K."/>
        </authorList>
    </citation>
    <scope>NUCLEOTIDE SEQUENCE [LARGE SCALE GENOMIC DNA]</scope>
    <source>
        <strain evidence="3 4">KCTC 33872</strain>
    </source>
</reference>
<keyword evidence="1" id="KW-0472">Membrane</keyword>
<name>A0A7X2S3Y9_9BACI</name>
<comment type="caution">
    <text evidence="3">The sequence shown here is derived from an EMBL/GenBank/DDBJ whole genome shotgun (WGS) entry which is preliminary data.</text>
</comment>
<dbReference type="AlphaFoldDB" id="A0A7X2S3Y9"/>
<feature type="transmembrane region" description="Helical" evidence="1">
    <location>
        <begin position="32"/>
        <end position="48"/>
    </location>
</feature>
<protein>
    <submittedName>
        <fullName evidence="3">Uncharacterized protein</fullName>
    </submittedName>
</protein>
<sequence>MAKGISAFVTFLALALLSYGAAEAVHVHFLDLSSLVGVIGTALIWFFTSKGGFASKNADMAVQSTTGIKMNQQKFEFTPGAAFFAALAYTLLSIGAMFYFYRDYFS</sequence>
<dbReference type="EMBL" id="WMIB01000005">
    <property type="protein sequence ID" value="MTH53253.1"/>
    <property type="molecule type" value="Genomic_DNA"/>
</dbReference>
<keyword evidence="1" id="KW-1133">Transmembrane helix</keyword>
<dbReference type="RefSeq" id="WP_155111786.1">
    <property type="nucleotide sequence ID" value="NZ_WMIB01000005.1"/>
</dbReference>
<keyword evidence="1" id="KW-0812">Transmembrane</keyword>
<dbReference type="Proteomes" id="UP000434639">
    <property type="component" value="Unassembled WGS sequence"/>
</dbReference>
<keyword evidence="2" id="KW-0732">Signal</keyword>